<reference evidence="10 11" key="1">
    <citation type="submission" date="2020-02" db="EMBL/GenBank/DDBJ databases">
        <authorList>
            <person name="Hogendoorn C."/>
        </authorList>
    </citation>
    <scope>NUCLEOTIDE SEQUENCE [LARGE SCALE GENOMIC DNA]</scope>
    <source>
        <strain evidence="10">R501</strain>
    </source>
</reference>
<evidence type="ECO:0000256" key="5">
    <source>
        <dbReference type="ARBA" id="ARBA00022989"/>
    </source>
</evidence>
<dbReference type="InterPro" id="IPR050330">
    <property type="entry name" value="Bact_OuterMem_StrucFunc"/>
</dbReference>
<dbReference type="PROSITE" id="PS51123">
    <property type="entry name" value="OMPA_2"/>
    <property type="match status" value="1"/>
</dbReference>
<keyword evidence="10" id="KW-0282">Flagellum</keyword>
<dbReference type="InterPro" id="IPR036737">
    <property type="entry name" value="OmpA-like_sf"/>
</dbReference>
<evidence type="ECO:0000256" key="7">
    <source>
        <dbReference type="PROSITE-ProRule" id="PRU00473"/>
    </source>
</evidence>
<organism evidence="10 11">
    <name type="scientific">Candidatus Hydrogenisulfobacillus filiaventi</name>
    <dbReference type="NCBI Taxonomy" id="2707344"/>
    <lineage>
        <taxon>Bacteria</taxon>
        <taxon>Bacillati</taxon>
        <taxon>Bacillota</taxon>
        <taxon>Clostridia</taxon>
        <taxon>Eubacteriales</taxon>
        <taxon>Clostridiales Family XVII. Incertae Sedis</taxon>
        <taxon>Candidatus Hydrogenisulfobacillus</taxon>
    </lineage>
</organism>
<evidence type="ECO:0000313" key="10">
    <source>
        <dbReference type="EMBL" id="CAB1128005.1"/>
    </source>
</evidence>
<dbReference type="Pfam" id="PF00691">
    <property type="entry name" value="OmpA"/>
    <property type="match status" value="1"/>
</dbReference>
<dbReference type="InterPro" id="IPR025713">
    <property type="entry name" value="MotB-like_N_dom"/>
</dbReference>
<evidence type="ECO:0000256" key="1">
    <source>
        <dbReference type="ARBA" id="ARBA00004162"/>
    </source>
</evidence>
<dbReference type="Proteomes" id="UP000503399">
    <property type="component" value="Chromosome"/>
</dbReference>
<keyword evidence="5 8" id="KW-1133">Transmembrane helix</keyword>
<dbReference type="PANTHER" id="PTHR30329">
    <property type="entry name" value="STATOR ELEMENT OF FLAGELLAR MOTOR COMPLEX"/>
    <property type="match status" value="1"/>
</dbReference>
<dbReference type="KEGG" id="hfv:R50_0499"/>
<proteinExistence type="inferred from homology"/>
<keyword evidence="4 8" id="KW-0812">Transmembrane</keyword>
<dbReference type="InterPro" id="IPR006665">
    <property type="entry name" value="OmpA-like"/>
</dbReference>
<dbReference type="GO" id="GO:0005886">
    <property type="term" value="C:plasma membrane"/>
    <property type="evidence" value="ECO:0007669"/>
    <property type="project" value="UniProtKB-SubCell"/>
</dbReference>
<evidence type="ECO:0000256" key="3">
    <source>
        <dbReference type="ARBA" id="ARBA00022475"/>
    </source>
</evidence>
<evidence type="ECO:0000256" key="2">
    <source>
        <dbReference type="ARBA" id="ARBA00008914"/>
    </source>
</evidence>
<keyword evidence="10" id="KW-0966">Cell projection</keyword>
<comment type="similarity">
    <text evidence="2">Belongs to the MotB family.</text>
</comment>
<evidence type="ECO:0000259" key="9">
    <source>
        <dbReference type="PROSITE" id="PS51123"/>
    </source>
</evidence>
<gene>
    <name evidence="10" type="ORF">R50_0499</name>
</gene>
<dbReference type="Pfam" id="PF13677">
    <property type="entry name" value="MotB_plug"/>
    <property type="match status" value="1"/>
</dbReference>
<dbReference type="EMBL" id="LR778114">
    <property type="protein sequence ID" value="CAB1128005.1"/>
    <property type="molecule type" value="Genomic_DNA"/>
</dbReference>
<dbReference type="SUPFAM" id="SSF103088">
    <property type="entry name" value="OmpA-like"/>
    <property type="match status" value="1"/>
</dbReference>
<keyword evidence="6 7" id="KW-0472">Membrane</keyword>
<evidence type="ECO:0000256" key="6">
    <source>
        <dbReference type="ARBA" id="ARBA00023136"/>
    </source>
</evidence>
<sequence length="249" mass="26698">MNGRDRDNQERPPESAGSMRWLLTYSDLITLLLAFFIILYALSQTEAQKFQLLSQALAQEFDSRSVVGVSPGPSIITGRSGTRAAEGELKTLSRLEDALQARVTRAGLGGQVAVTSTPRGVEVSLNASLLFPSGSARLSPKAVALIRSVGQVLKTVPNDIEVAGYTDSRPIRTAQYPSNWQLSAMRAANVVWVLAQVPGIRPQRLSLAGFGRYHPVASNATPAGRQANRRVNILVLRPSVGEVAIGQGP</sequence>
<dbReference type="PANTHER" id="PTHR30329:SF21">
    <property type="entry name" value="LIPOPROTEIN YIAD-RELATED"/>
    <property type="match status" value="1"/>
</dbReference>
<feature type="domain" description="OmpA-like" evidence="9">
    <location>
        <begin position="118"/>
        <end position="239"/>
    </location>
</feature>
<protein>
    <submittedName>
        <fullName evidence="10">Flagellar motor rotation protein MotB</fullName>
    </submittedName>
</protein>
<name>A0A6F8ZE27_9FIRM</name>
<evidence type="ECO:0000256" key="8">
    <source>
        <dbReference type="SAM" id="Phobius"/>
    </source>
</evidence>
<evidence type="ECO:0000313" key="11">
    <source>
        <dbReference type="Proteomes" id="UP000503399"/>
    </source>
</evidence>
<keyword evidence="10" id="KW-0969">Cilium</keyword>
<keyword evidence="11" id="KW-1185">Reference proteome</keyword>
<feature type="transmembrane region" description="Helical" evidence="8">
    <location>
        <begin position="21"/>
        <end position="42"/>
    </location>
</feature>
<dbReference type="Gene3D" id="3.30.1330.60">
    <property type="entry name" value="OmpA-like domain"/>
    <property type="match status" value="1"/>
</dbReference>
<keyword evidence="3" id="KW-1003">Cell membrane</keyword>
<dbReference type="CDD" id="cd07185">
    <property type="entry name" value="OmpA_C-like"/>
    <property type="match status" value="1"/>
</dbReference>
<dbReference type="AlphaFoldDB" id="A0A6F8ZE27"/>
<comment type="subcellular location">
    <subcellularLocation>
        <location evidence="1">Cell membrane</location>
        <topology evidence="1">Single-pass membrane protein</topology>
    </subcellularLocation>
</comment>
<evidence type="ECO:0000256" key="4">
    <source>
        <dbReference type="ARBA" id="ARBA00022692"/>
    </source>
</evidence>
<accession>A0A6F8ZE27</accession>